<reference evidence="1 2" key="1">
    <citation type="submission" date="2022-06" db="EMBL/GenBank/DDBJ databases">
        <title>Sequencing the genomes of 1000 actinobacteria strains.</title>
        <authorList>
            <person name="Klenk H.-P."/>
        </authorList>
    </citation>
    <scope>NUCLEOTIDE SEQUENCE [LARGE SCALE GENOMIC DNA]</scope>
    <source>
        <strain evidence="1 2">DSM 41656</strain>
    </source>
</reference>
<proteinExistence type="predicted"/>
<protein>
    <submittedName>
        <fullName evidence="1">Uncharacterized protein</fullName>
    </submittedName>
</protein>
<accession>A0ABT1IVR2</accession>
<name>A0ABT1IVR2_9ACTN</name>
<sequence length="73" mass="7557">MKDHDDHLCIETDVSGSTSVESWGAVVALLESADTYGLVTTADSSRIAWAAILKDAASNSSATGLHEALPPAE</sequence>
<evidence type="ECO:0000313" key="1">
    <source>
        <dbReference type="EMBL" id="MCP2309235.1"/>
    </source>
</evidence>
<comment type="caution">
    <text evidence="1">The sequence shown here is derived from an EMBL/GenBank/DDBJ whole genome shotgun (WGS) entry which is preliminary data.</text>
</comment>
<organism evidence="1 2">
    <name type="scientific">Kitasatospora paracochleata</name>
    <dbReference type="NCBI Taxonomy" id="58354"/>
    <lineage>
        <taxon>Bacteria</taxon>
        <taxon>Bacillati</taxon>
        <taxon>Actinomycetota</taxon>
        <taxon>Actinomycetes</taxon>
        <taxon>Kitasatosporales</taxon>
        <taxon>Streptomycetaceae</taxon>
        <taxon>Kitasatospora</taxon>
    </lineage>
</organism>
<dbReference type="RefSeq" id="WP_253796225.1">
    <property type="nucleotide sequence ID" value="NZ_BAAAUB010000042.1"/>
</dbReference>
<gene>
    <name evidence="1" type="ORF">FHR36_002359</name>
</gene>
<dbReference type="Proteomes" id="UP001206483">
    <property type="component" value="Unassembled WGS sequence"/>
</dbReference>
<dbReference type="EMBL" id="JAMZDX010000002">
    <property type="protein sequence ID" value="MCP2309235.1"/>
    <property type="molecule type" value="Genomic_DNA"/>
</dbReference>
<keyword evidence="2" id="KW-1185">Reference proteome</keyword>
<evidence type="ECO:0000313" key="2">
    <source>
        <dbReference type="Proteomes" id="UP001206483"/>
    </source>
</evidence>